<feature type="region of interest" description="Disordered" evidence="1">
    <location>
        <begin position="722"/>
        <end position="748"/>
    </location>
</feature>
<dbReference type="PANTHER" id="PTHR10044">
    <property type="entry name" value="INHIBITOR OF APOPTOSIS"/>
    <property type="match status" value="1"/>
</dbReference>
<name>A0A2C9JBT3_BIOGL</name>
<dbReference type="SMART" id="SM00238">
    <property type="entry name" value="BIR"/>
    <property type="match status" value="1"/>
</dbReference>
<dbReference type="CDD" id="cd00022">
    <property type="entry name" value="BIR"/>
    <property type="match status" value="1"/>
</dbReference>
<feature type="region of interest" description="Disordered" evidence="1">
    <location>
        <begin position="513"/>
        <end position="539"/>
    </location>
</feature>
<feature type="region of interest" description="Disordered" evidence="1">
    <location>
        <begin position="858"/>
        <end position="879"/>
    </location>
</feature>
<dbReference type="InterPro" id="IPR013083">
    <property type="entry name" value="Znf_RING/FYVE/PHD"/>
</dbReference>
<dbReference type="InterPro" id="IPR001370">
    <property type="entry name" value="BIR_rpt"/>
</dbReference>
<gene>
    <name evidence="2" type="primary">106052131</name>
</gene>
<feature type="compositionally biased region" description="Pro residues" evidence="1">
    <location>
        <begin position="729"/>
        <end position="744"/>
    </location>
</feature>
<dbReference type="Proteomes" id="UP000076420">
    <property type="component" value="Unassembled WGS sequence"/>
</dbReference>
<dbReference type="OrthoDB" id="1711136at2759"/>
<feature type="compositionally biased region" description="Polar residues" evidence="1">
    <location>
        <begin position="568"/>
        <end position="589"/>
    </location>
</feature>
<dbReference type="Pfam" id="PF00653">
    <property type="entry name" value="BIR"/>
    <property type="match status" value="2"/>
</dbReference>
<dbReference type="InterPro" id="IPR050784">
    <property type="entry name" value="IAP"/>
</dbReference>
<dbReference type="VEuPathDB" id="VectorBase:BGLAX_038099"/>
<sequence length="948" mass="106710">MIYLNDQTILIICLSNKCTTLTRHEIHLQKSIAELKNLAYRIGLPDFRICIPVNNPIYGYKIYTSSFVIATKGQFSKDIEYLRTINFLFLLANKNCCHKMYRKVAPQYLPNCLSNGACLQESNKTQWPKYMLISGSRKPVKYRFSMAESTMEIKHSKDSKVNSNLCGTQDNESETKINLKTELHQYFGSYQRANEEELDGKLFSQYERQQLPMLMNPIDVSLAEKEKTAASPQALIGSPTLINNYECLTGNNQTHQIRQLYLYKSDQMFSIEKKNDVTNDFGFYESRMKDNLDPKPDSFNNGFYEPSMKDNLDPKPDPLNKRQHTEVAINGLGELLKFKYSWNYRLHHAFPQTIQLYPVFSQNRRPDIRELMKYEIFRMCSFAYANQPEGLNMWFTQLAQAGFYYTHETRRISCFSCGCVCDVTNAESIEMANQHECRRHERNIPLNEWTRGLNSSDLLPYYSIFGGLTSSFFESGLDHQDSNATNQLGSASGGQDVNSGFTEVVDVRETRLPSSYPDTTEGSVSQSHQSLPTNLNEVSGSVVFQESDVSESREVLTSKSIEPVPFTHTPSQAATIPETSAEETNNAQNPPEEGAVGGHTASFELSGASYPQFASSSARRATFTGWNPDHPQRPDDLAAGGFFYAGYADCVRCFNCGLGLKYWRPSDIPAYQHARFRPNCVYNKMYKGQDYINKVQQDLQEEQARVQAAENNRPDNQVVTEFTDLSGPEQPPPPSPPDPSPAPNEPDHEYLRLPAAQEALRVGWRADQVIQAVTNVVEEIGVMAQNLQQDMLFDVLRELYSADDVPALTGINNSRRDDSISSSSIADTSMATIRPRISADEPINTSDKLSSLAYTSESTVTEENSAAGASEVPDGSSREDPIEQYQAIVRENAYLNQRTICMICQMRPVGCVFLPCGHVIACQICALNERTCRACNKVIIGTSSVYLS</sequence>
<evidence type="ECO:0000313" key="2">
    <source>
        <dbReference type="EnsemblMetazoa" id="BGLB000151-PD"/>
    </source>
</evidence>
<dbReference type="Pfam" id="PF13920">
    <property type="entry name" value="zf-C3HC4_3"/>
    <property type="match status" value="1"/>
</dbReference>
<accession>A0A2C9JBT3</accession>
<evidence type="ECO:0008006" key="4">
    <source>
        <dbReference type="Google" id="ProtNLM"/>
    </source>
</evidence>
<evidence type="ECO:0000256" key="1">
    <source>
        <dbReference type="SAM" id="MobiDB-lite"/>
    </source>
</evidence>
<dbReference type="Gene3D" id="3.30.40.10">
    <property type="entry name" value="Zinc/RING finger domain, C3HC4 (zinc finger)"/>
    <property type="match status" value="1"/>
</dbReference>
<dbReference type="GO" id="GO:0051726">
    <property type="term" value="P:regulation of cell cycle"/>
    <property type="evidence" value="ECO:0007669"/>
    <property type="project" value="TreeGrafter"/>
</dbReference>
<reference evidence="2" key="1">
    <citation type="submission" date="2020-05" db="UniProtKB">
        <authorList>
            <consortium name="EnsemblMetazoa"/>
        </authorList>
    </citation>
    <scope>IDENTIFICATION</scope>
    <source>
        <strain evidence="2">BB02</strain>
    </source>
</reference>
<feature type="region of interest" description="Disordered" evidence="1">
    <location>
        <begin position="563"/>
        <end position="599"/>
    </location>
</feature>
<dbReference type="GO" id="GO:0005634">
    <property type="term" value="C:nucleus"/>
    <property type="evidence" value="ECO:0007669"/>
    <property type="project" value="TreeGrafter"/>
</dbReference>
<dbReference type="KEGG" id="bgt:106052131"/>
<proteinExistence type="predicted"/>
<dbReference type="AlphaFoldDB" id="A0A2C9JBT3"/>
<dbReference type="PANTHER" id="PTHR10044:SF139">
    <property type="entry name" value="DEATH-ASSOCIATED INHIBITOR OF APOPTOSIS 2"/>
    <property type="match status" value="1"/>
</dbReference>
<organism evidence="2 3">
    <name type="scientific">Biomphalaria glabrata</name>
    <name type="common">Bloodfluke planorb</name>
    <name type="synonym">Freshwater snail</name>
    <dbReference type="NCBI Taxonomy" id="6526"/>
    <lineage>
        <taxon>Eukaryota</taxon>
        <taxon>Metazoa</taxon>
        <taxon>Spiralia</taxon>
        <taxon>Lophotrochozoa</taxon>
        <taxon>Mollusca</taxon>
        <taxon>Gastropoda</taxon>
        <taxon>Heterobranchia</taxon>
        <taxon>Euthyneura</taxon>
        <taxon>Panpulmonata</taxon>
        <taxon>Hygrophila</taxon>
        <taxon>Lymnaeoidea</taxon>
        <taxon>Planorbidae</taxon>
        <taxon>Biomphalaria</taxon>
    </lineage>
</organism>
<protein>
    <recommendedName>
        <fullName evidence="4">RING-type domain-containing protein</fullName>
    </recommendedName>
</protein>
<dbReference type="VEuPathDB" id="VectorBase:BGLB000151"/>
<dbReference type="GO" id="GO:0005737">
    <property type="term" value="C:cytoplasm"/>
    <property type="evidence" value="ECO:0007669"/>
    <property type="project" value="TreeGrafter"/>
</dbReference>
<dbReference type="PROSITE" id="PS50143">
    <property type="entry name" value="BIR_REPEAT_2"/>
    <property type="match status" value="2"/>
</dbReference>
<dbReference type="SUPFAM" id="SSF57924">
    <property type="entry name" value="Inhibitor of apoptosis (IAP) repeat"/>
    <property type="match status" value="2"/>
</dbReference>
<dbReference type="STRING" id="6526.A0A2C9JBT3"/>
<dbReference type="EnsemblMetazoa" id="BGLB000151-RB">
    <property type="protein sequence ID" value="BGLB000151-PB"/>
    <property type="gene ID" value="BGLB000151"/>
</dbReference>
<evidence type="ECO:0000313" key="3">
    <source>
        <dbReference type="Proteomes" id="UP000076420"/>
    </source>
</evidence>
<dbReference type="EnsemblMetazoa" id="BGLB000151-RD">
    <property type="protein sequence ID" value="BGLB000151-PD"/>
    <property type="gene ID" value="BGLB000151"/>
</dbReference>
<dbReference type="Gene3D" id="1.10.1170.10">
    <property type="entry name" value="Inhibitor Of Apoptosis Protein (2mihbC-IAP-1), Chain A"/>
    <property type="match status" value="2"/>
</dbReference>